<evidence type="ECO:0000256" key="8">
    <source>
        <dbReference type="ARBA" id="ARBA00023012"/>
    </source>
</evidence>
<keyword evidence="3" id="KW-0597">Phosphoprotein</keyword>
<dbReference type="PANTHER" id="PTHR43065">
    <property type="entry name" value="SENSOR HISTIDINE KINASE"/>
    <property type="match status" value="1"/>
</dbReference>
<dbReference type="SUPFAM" id="SSF55874">
    <property type="entry name" value="ATPase domain of HSP90 chaperone/DNA topoisomerase II/histidine kinase"/>
    <property type="match status" value="1"/>
</dbReference>
<dbReference type="GO" id="GO:0000160">
    <property type="term" value="P:phosphorelay signal transduction system"/>
    <property type="evidence" value="ECO:0007669"/>
    <property type="project" value="UniProtKB-KW"/>
</dbReference>
<evidence type="ECO:0000313" key="10">
    <source>
        <dbReference type="EMBL" id="PID57583.1"/>
    </source>
</evidence>
<dbReference type="PROSITE" id="PS50109">
    <property type="entry name" value="HIS_KIN"/>
    <property type="match status" value="1"/>
</dbReference>
<dbReference type="EC" id="2.7.13.3" evidence="2"/>
<organism evidence="10 11">
    <name type="scientific">candidate division KSB3 bacterium</name>
    <dbReference type="NCBI Taxonomy" id="2044937"/>
    <lineage>
        <taxon>Bacteria</taxon>
        <taxon>candidate division KSB3</taxon>
    </lineage>
</organism>
<reference evidence="10 11" key="1">
    <citation type="submission" date="2017-10" db="EMBL/GenBank/DDBJ databases">
        <title>Novel microbial diversity and functional potential in the marine mammal oral microbiome.</title>
        <authorList>
            <person name="Dudek N.K."/>
            <person name="Sun C.L."/>
            <person name="Burstein D."/>
            <person name="Kantor R.S."/>
            <person name="Aliaga Goltsman D.S."/>
            <person name="Bik E.M."/>
            <person name="Thomas B.C."/>
            <person name="Banfield J.F."/>
            <person name="Relman D.A."/>
        </authorList>
    </citation>
    <scope>NUCLEOTIDE SEQUENCE [LARGE SCALE GENOMIC DNA]</scope>
    <source>
        <strain evidence="10">DOLZORAL124_49_17</strain>
    </source>
</reference>
<dbReference type="InterPro" id="IPR004358">
    <property type="entry name" value="Sig_transdc_His_kin-like_C"/>
</dbReference>
<evidence type="ECO:0000256" key="7">
    <source>
        <dbReference type="ARBA" id="ARBA00022840"/>
    </source>
</evidence>
<dbReference type="Pfam" id="PF02518">
    <property type="entry name" value="HATPase_c"/>
    <property type="match status" value="1"/>
</dbReference>
<keyword evidence="5" id="KW-0547">Nucleotide-binding</keyword>
<accession>A0A2G6E672</accession>
<evidence type="ECO:0000313" key="11">
    <source>
        <dbReference type="Proteomes" id="UP000229740"/>
    </source>
</evidence>
<evidence type="ECO:0000256" key="3">
    <source>
        <dbReference type="ARBA" id="ARBA00022553"/>
    </source>
</evidence>
<evidence type="ECO:0000256" key="4">
    <source>
        <dbReference type="ARBA" id="ARBA00022679"/>
    </source>
</evidence>
<name>A0A2G6E672_9BACT</name>
<gene>
    <name evidence="10" type="ORF">CSB45_07090</name>
</gene>
<keyword evidence="6" id="KW-0418">Kinase</keyword>
<dbReference type="Proteomes" id="UP000229740">
    <property type="component" value="Unassembled WGS sequence"/>
</dbReference>
<proteinExistence type="predicted"/>
<evidence type="ECO:0000256" key="5">
    <source>
        <dbReference type="ARBA" id="ARBA00022741"/>
    </source>
</evidence>
<evidence type="ECO:0000256" key="6">
    <source>
        <dbReference type="ARBA" id="ARBA00022777"/>
    </source>
</evidence>
<dbReference type="SMART" id="SM00387">
    <property type="entry name" value="HATPase_c"/>
    <property type="match status" value="1"/>
</dbReference>
<comment type="catalytic activity">
    <reaction evidence="1">
        <text>ATP + protein L-histidine = ADP + protein N-phospho-L-histidine.</text>
        <dbReference type="EC" id="2.7.13.3"/>
    </reaction>
</comment>
<feature type="domain" description="Histidine kinase" evidence="9">
    <location>
        <begin position="1"/>
        <end position="106"/>
    </location>
</feature>
<keyword evidence="7 10" id="KW-0067">ATP-binding</keyword>
<dbReference type="EMBL" id="PDPS01000026">
    <property type="protein sequence ID" value="PID57583.1"/>
    <property type="molecule type" value="Genomic_DNA"/>
</dbReference>
<comment type="caution">
    <text evidence="10">The sequence shown here is derived from an EMBL/GenBank/DDBJ whole genome shotgun (WGS) entry which is preliminary data.</text>
</comment>
<keyword evidence="4" id="KW-0808">Transferase</keyword>
<dbReference type="PRINTS" id="PR00344">
    <property type="entry name" value="BCTRLSENSOR"/>
</dbReference>
<evidence type="ECO:0000256" key="1">
    <source>
        <dbReference type="ARBA" id="ARBA00000085"/>
    </source>
</evidence>
<evidence type="ECO:0000259" key="9">
    <source>
        <dbReference type="PROSITE" id="PS50109"/>
    </source>
</evidence>
<protein>
    <recommendedName>
        <fullName evidence="2">histidine kinase</fullName>
        <ecNumber evidence="2">2.7.13.3</ecNumber>
    </recommendedName>
</protein>
<dbReference type="InterPro" id="IPR036890">
    <property type="entry name" value="HATPase_C_sf"/>
</dbReference>
<dbReference type="PANTHER" id="PTHR43065:SF10">
    <property type="entry name" value="PEROXIDE STRESS-ACTIVATED HISTIDINE KINASE MAK3"/>
    <property type="match status" value="1"/>
</dbReference>
<dbReference type="InterPro" id="IPR005467">
    <property type="entry name" value="His_kinase_dom"/>
</dbReference>
<dbReference type="GO" id="GO:0005524">
    <property type="term" value="F:ATP binding"/>
    <property type="evidence" value="ECO:0007669"/>
    <property type="project" value="UniProtKB-KW"/>
</dbReference>
<dbReference type="GO" id="GO:0004673">
    <property type="term" value="F:protein histidine kinase activity"/>
    <property type="evidence" value="ECO:0007669"/>
    <property type="project" value="UniProtKB-EC"/>
</dbReference>
<sequence length="184" mass="20449">MKELSLHILDIVQNSTKAGATVITVEVIELLRRNLLKIMIRDNGCGMSKEALATITDPFSTSRTTRKVGLGLSLLQAAAEKCNGAMSIESEQGKGTVVTATFRHDHIDRVPLGDIVSTLITVIAGHPDIDFCYRHHMNEHVFEFNTVDVKRELGELSIADMSVIQFLSDYLHRNIEQLYKEGQA</sequence>
<keyword evidence="8" id="KW-0902">Two-component regulatory system</keyword>
<evidence type="ECO:0000256" key="2">
    <source>
        <dbReference type="ARBA" id="ARBA00012438"/>
    </source>
</evidence>
<dbReference type="InterPro" id="IPR003594">
    <property type="entry name" value="HATPase_dom"/>
</dbReference>
<dbReference type="AlphaFoldDB" id="A0A2G6E672"/>
<dbReference type="Gene3D" id="3.30.565.10">
    <property type="entry name" value="Histidine kinase-like ATPase, C-terminal domain"/>
    <property type="match status" value="1"/>
</dbReference>